<keyword evidence="2 6" id="KW-0547">Nucleotide-binding</keyword>
<evidence type="ECO:0000256" key="3">
    <source>
        <dbReference type="ARBA" id="ARBA00022801"/>
    </source>
</evidence>
<evidence type="ECO:0000259" key="8">
    <source>
        <dbReference type="PROSITE" id="PS51831"/>
    </source>
</evidence>
<dbReference type="CDD" id="cd00077">
    <property type="entry name" value="HDc"/>
    <property type="match status" value="1"/>
</dbReference>
<dbReference type="InterPro" id="IPR029001">
    <property type="entry name" value="ITPase-like_fam"/>
</dbReference>
<feature type="domain" description="HD" evidence="8">
    <location>
        <begin position="171"/>
        <end position="282"/>
    </location>
</feature>
<dbReference type="Proteomes" id="UP001275932">
    <property type="component" value="Unassembled WGS sequence"/>
</dbReference>
<evidence type="ECO:0000256" key="7">
    <source>
        <dbReference type="RuleBase" id="RU003781"/>
    </source>
</evidence>
<evidence type="ECO:0000256" key="6">
    <source>
        <dbReference type="HAMAP-Rule" id="MF_01405"/>
    </source>
</evidence>
<dbReference type="PROSITE" id="PS51831">
    <property type="entry name" value="HD"/>
    <property type="match status" value="1"/>
</dbReference>
<evidence type="ECO:0000256" key="5">
    <source>
        <dbReference type="ARBA" id="ARBA00023080"/>
    </source>
</evidence>
<reference evidence="9 10" key="1">
    <citation type="submission" date="2022-03" db="EMBL/GenBank/DDBJ databases">
        <title>Novel taxa within the pig intestine.</title>
        <authorList>
            <person name="Wylensek D."/>
            <person name="Bishof K."/>
            <person name="Afrizal A."/>
            <person name="Clavel T."/>
        </authorList>
    </citation>
    <scope>NUCLEOTIDE SEQUENCE [LARGE SCALE GENOMIC DNA]</scope>
    <source>
        <strain evidence="9 10">CLA-KB-P66</strain>
    </source>
</reference>
<dbReference type="PANTHER" id="PTHR37294:SF1">
    <property type="entry name" value="3'-5' EXORIBONUCLEASE YHAM"/>
    <property type="match status" value="1"/>
</dbReference>
<comment type="subunit">
    <text evidence="6">Homodimer.</text>
</comment>
<dbReference type="Pfam" id="PF01725">
    <property type="entry name" value="Ham1p_like"/>
    <property type="match status" value="1"/>
</dbReference>
<keyword evidence="10" id="KW-1185">Reference proteome</keyword>
<dbReference type="Gene3D" id="1.10.3210.10">
    <property type="entry name" value="Hypothetical protein af1432"/>
    <property type="match status" value="1"/>
</dbReference>
<comment type="catalytic activity">
    <reaction evidence="6">
        <text>dITP + H2O = dIMP + diphosphate + H(+)</text>
        <dbReference type="Rhea" id="RHEA:28342"/>
        <dbReference type="ChEBI" id="CHEBI:15377"/>
        <dbReference type="ChEBI" id="CHEBI:15378"/>
        <dbReference type="ChEBI" id="CHEBI:33019"/>
        <dbReference type="ChEBI" id="CHEBI:61194"/>
        <dbReference type="ChEBI" id="CHEBI:61382"/>
        <dbReference type="EC" id="3.6.1.66"/>
    </reaction>
</comment>
<feature type="active site" description="Proton acceptor" evidence="6">
    <location>
        <position position="409"/>
    </location>
</feature>
<feature type="binding site" evidence="6">
    <location>
        <begin position="343"/>
        <end position="348"/>
    </location>
    <ligand>
        <name>substrate</name>
    </ligand>
</feature>
<feature type="binding site" evidence="6">
    <location>
        <begin position="521"/>
        <end position="522"/>
    </location>
    <ligand>
        <name>substrate</name>
    </ligand>
</feature>
<evidence type="ECO:0000256" key="2">
    <source>
        <dbReference type="ARBA" id="ARBA00022741"/>
    </source>
</evidence>
<proteinExistence type="inferred from homology"/>
<accession>A0ABU4WEV6</accession>
<organism evidence="9 10">
    <name type="scientific">Intestinicryptomonas porci</name>
    <dbReference type="NCBI Taxonomy" id="2926320"/>
    <lineage>
        <taxon>Bacteria</taxon>
        <taxon>Pseudomonadati</taxon>
        <taxon>Verrucomicrobiota</taxon>
        <taxon>Opitutia</taxon>
        <taxon>Opitutales</taxon>
        <taxon>Intestinicryptomonaceae</taxon>
        <taxon>Intestinicryptomonas</taxon>
    </lineage>
</organism>
<dbReference type="SUPFAM" id="SSF109604">
    <property type="entry name" value="HD-domain/PDEase-like"/>
    <property type="match status" value="1"/>
</dbReference>
<dbReference type="PANTHER" id="PTHR37294">
    <property type="entry name" value="3'-5' EXORIBONUCLEASE YHAM"/>
    <property type="match status" value="1"/>
</dbReference>
<keyword evidence="5 6" id="KW-0546">Nucleotide metabolism</keyword>
<dbReference type="EMBL" id="JALBUT010000002">
    <property type="protein sequence ID" value="MDX8415096.1"/>
    <property type="molecule type" value="Genomic_DNA"/>
</dbReference>
<comment type="catalytic activity">
    <reaction evidence="6">
        <text>ITP + H2O = IMP + diphosphate + H(+)</text>
        <dbReference type="Rhea" id="RHEA:29399"/>
        <dbReference type="ChEBI" id="CHEBI:15377"/>
        <dbReference type="ChEBI" id="CHEBI:15378"/>
        <dbReference type="ChEBI" id="CHEBI:33019"/>
        <dbReference type="ChEBI" id="CHEBI:58053"/>
        <dbReference type="ChEBI" id="CHEBI:61402"/>
        <dbReference type="EC" id="3.6.1.66"/>
    </reaction>
</comment>
<comment type="function">
    <text evidence="6">Pyrophosphatase that catalyzes the hydrolysis of nucleoside triphosphates to their monophosphate derivatives, with a high preference for the non-canonical purine nucleotides XTP (xanthosine triphosphate), dITP (deoxyinosine triphosphate) and ITP. Seems to function as a house-cleaning enzyme that removes non-canonical purine nucleotides from the nucleotide pool, thus preventing their incorporation into DNA/RNA and avoiding chromosomal lesions.</text>
</comment>
<dbReference type="InterPro" id="IPR020922">
    <property type="entry name" value="dITP/XTP_pyrophosphatase"/>
</dbReference>
<dbReference type="SUPFAM" id="SSF52972">
    <property type="entry name" value="ITPase-like"/>
    <property type="match status" value="1"/>
</dbReference>
<comment type="catalytic activity">
    <reaction evidence="6">
        <text>XTP + H2O = XMP + diphosphate + H(+)</text>
        <dbReference type="Rhea" id="RHEA:28610"/>
        <dbReference type="ChEBI" id="CHEBI:15377"/>
        <dbReference type="ChEBI" id="CHEBI:15378"/>
        <dbReference type="ChEBI" id="CHEBI:33019"/>
        <dbReference type="ChEBI" id="CHEBI:57464"/>
        <dbReference type="ChEBI" id="CHEBI:61314"/>
        <dbReference type="EC" id="3.6.1.66"/>
    </reaction>
</comment>
<dbReference type="Gene3D" id="3.90.950.10">
    <property type="match status" value="1"/>
</dbReference>
<keyword evidence="1 6" id="KW-0479">Metal-binding</keyword>
<dbReference type="SMART" id="SM00471">
    <property type="entry name" value="HDc"/>
    <property type="match status" value="1"/>
</dbReference>
<dbReference type="Pfam" id="PF01966">
    <property type="entry name" value="HD"/>
    <property type="match status" value="1"/>
</dbReference>
<dbReference type="InterPro" id="IPR006675">
    <property type="entry name" value="HDIG_dom"/>
</dbReference>
<comment type="similarity">
    <text evidence="6 7">Belongs to the HAM1 NTPase family.</text>
</comment>
<feature type="binding site" evidence="6">
    <location>
        <begin position="494"/>
        <end position="497"/>
    </location>
    <ligand>
        <name>substrate</name>
    </ligand>
</feature>
<dbReference type="HAMAP" id="MF_01405">
    <property type="entry name" value="Non_canon_purine_NTPase"/>
    <property type="match status" value="1"/>
</dbReference>
<dbReference type="InterPro" id="IPR006674">
    <property type="entry name" value="HD_domain"/>
</dbReference>
<feature type="binding site" evidence="6">
    <location>
        <position position="378"/>
    </location>
    <ligand>
        <name>Mg(2+)</name>
        <dbReference type="ChEBI" id="CHEBI:18420"/>
    </ligand>
</feature>
<comment type="caution">
    <text evidence="9">The sequence shown here is derived from an EMBL/GenBank/DDBJ whole genome shotgun (WGS) entry which is preliminary data.</text>
</comment>
<dbReference type="InterPro" id="IPR002637">
    <property type="entry name" value="RdgB/HAM1"/>
</dbReference>
<name>A0ABU4WEV6_9BACT</name>
<feature type="binding site" evidence="6">
    <location>
        <position position="409"/>
    </location>
    <ligand>
        <name>Mg(2+)</name>
        <dbReference type="ChEBI" id="CHEBI:18420"/>
    </ligand>
</feature>
<evidence type="ECO:0000256" key="1">
    <source>
        <dbReference type="ARBA" id="ARBA00022723"/>
    </source>
</evidence>
<dbReference type="RefSeq" id="WP_370396541.1">
    <property type="nucleotide sequence ID" value="NZ_JALBUT010000002.1"/>
</dbReference>
<keyword evidence="3 6" id="KW-0378">Hydrolase</keyword>
<protein>
    <recommendedName>
        <fullName evidence="6">dITP/XTP pyrophosphatase</fullName>
        <ecNumber evidence="6">3.6.1.66</ecNumber>
    </recommendedName>
    <alternativeName>
        <fullName evidence="6">Non-canonical purine NTP pyrophosphatase</fullName>
    </alternativeName>
    <alternativeName>
        <fullName evidence="6">Non-standard purine NTP pyrophosphatase</fullName>
    </alternativeName>
    <alternativeName>
        <fullName evidence="6">Nucleoside-triphosphate diphosphatase</fullName>
    </alternativeName>
    <alternativeName>
        <fullName evidence="6">Nucleoside-triphosphate pyrophosphatase</fullName>
        <shortName evidence="6">NTPase</shortName>
    </alternativeName>
</protein>
<dbReference type="CDD" id="cd00515">
    <property type="entry name" value="HAM1"/>
    <property type="match status" value="1"/>
</dbReference>
<evidence type="ECO:0000313" key="9">
    <source>
        <dbReference type="EMBL" id="MDX8415096.1"/>
    </source>
</evidence>
<feature type="binding site" evidence="6">
    <location>
        <position position="516"/>
    </location>
    <ligand>
        <name>substrate</name>
    </ligand>
</feature>
<evidence type="ECO:0000256" key="4">
    <source>
        <dbReference type="ARBA" id="ARBA00022842"/>
    </source>
</evidence>
<gene>
    <name evidence="9" type="primary">rdgB</name>
    <name evidence="9" type="ORF">MOX91_02740</name>
</gene>
<feature type="binding site" evidence="6">
    <location>
        <position position="410"/>
    </location>
    <ligand>
        <name>substrate</name>
    </ligand>
</feature>
<dbReference type="NCBIfam" id="TIGR00042">
    <property type="entry name" value="RdgB/HAM1 family non-canonical purine NTP pyrophosphatase"/>
    <property type="match status" value="1"/>
</dbReference>
<dbReference type="NCBIfam" id="TIGR00277">
    <property type="entry name" value="HDIG"/>
    <property type="match status" value="1"/>
</dbReference>
<dbReference type="InterPro" id="IPR050798">
    <property type="entry name" value="YhaM_exoribonuc/phosphodiest"/>
</dbReference>
<sequence length="536" mass="57969">MNSDFQKISEIKSLPEGSRAQFCACAILKSLQKRLAKNGSEFLVADFADNSGSMTLMVFADSLAYISLTRASAGDAFKIFGVADFYNGRFSPKIDSMEKLSEEELQSLLGELVEVAPENADAMRAELFSIIEKIPNPDVRETVKYALNDVGEVFFRSTAAIKMHHAYVCGLLEHSLHLARLAVKLLPMYPFVNPSLAIAGAVLHDIGKTIEYSQGLATEKTKIGILQGHVVLGFRIVRKAALKCKLNEDLTGRLEHIILSHQGELQWGAAAVAATPEAVFVSMLDYLDARMGAVYSALKTGGDGEFTDLVPALQTRILQSKPDDEFAGAKVEVSSGKKIFIATSNAHKVKEIKAMFEEWGVDCDVGGADEIGGMPECDENADTFEGNAFIKADALKKIAPADAYVLADDSGIVVDALGGNPGIHSARYAGVKGEGADKANNEKLLKALENIPDGERSARFVCVLALVCPNGERKSFEGRVEGFINHGAKGKNGFGYDPLFELPEGMTTAELPEACKNEISHRARALKELIKFLKTQ</sequence>
<comment type="cofactor">
    <cofactor evidence="6">
        <name>Mg(2+)</name>
        <dbReference type="ChEBI" id="CHEBI:18420"/>
    </cofactor>
    <text evidence="6">Binds 1 Mg(2+) ion per subunit.</text>
</comment>
<keyword evidence="4 6" id="KW-0460">Magnesium</keyword>
<dbReference type="EC" id="3.6.1.66" evidence="6"/>
<dbReference type="InterPro" id="IPR003607">
    <property type="entry name" value="HD/PDEase_dom"/>
</dbReference>
<evidence type="ECO:0000313" key="10">
    <source>
        <dbReference type="Proteomes" id="UP001275932"/>
    </source>
</evidence>